<dbReference type="InterPro" id="IPR026144">
    <property type="entry name" value="Neuritin_fam"/>
</dbReference>
<dbReference type="GO" id="GO:0098552">
    <property type="term" value="C:side of membrane"/>
    <property type="evidence" value="ECO:0007669"/>
    <property type="project" value="UniProtKB-KW"/>
</dbReference>
<dbReference type="PANTHER" id="PTHR15902">
    <property type="entry name" value="NEURITIN-RELATED"/>
    <property type="match status" value="1"/>
</dbReference>
<evidence type="ECO:0000256" key="8">
    <source>
        <dbReference type="ARBA" id="ARBA00023288"/>
    </source>
</evidence>
<evidence type="ECO:0000259" key="10">
    <source>
        <dbReference type="Pfam" id="PF05347"/>
    </source>
</evidence>
<accession>A0A3N0YEN6</accession>
<dbReference type="EMBL" id="RJVU01044706">
    <property type="protein sequence ID" value="ROL44725.1"/>
    <property type="molecule type" value="Genomic_DNA"/>
</dbReference>
<sequence length="189" mass="21064">MGVTSTDKYNLVLFTLELVSLVQAACAGGTCENVFKGFSDCLLSLGENMVNYSQELDDSENLQTICSYWNDFHSCASTAIADCQEGAGLWEKLKLQSRSLNYQGSLFELCSGDNGVSRVLLSMELKILLMCFTTLVAWLTFETYALRRVKDGFRENLHVDNPKTLDMLINQARENLAVIKRQASNASFV</sequence>
<dbReference type="OrthoDB" id="9928047at2759"/>
<proteinExistence type="inferred from homology"/>
<feature type="chain" id="PRO_5018206592" evidence="9">
    <location>
        <begin position="25"/>
        <end position="189"/>
    </location>
</feature>
<dbReference type="GO" id="GO:0005886">
    <property type="term" value="C:plasma membrane"/>
    <property type="evidence" value="ECO:0007669"/>
    <property type="project" value="UniProtKB-SubCell"/>
</dbReference>
<dbReference type="AlphaFoldDB" id="A0A3N0YEN6"/>
<keyword evidence="6" id="KW-0472">Membrane</keyword>
<evidence type="ECO:0000256" key="1">
    <source>
        <dbReference type="ARBA" id="ARBA00004609"/>
    </source>
</evidence>
<name>A0A3N0YEN6_ANAGA</name>
<keyword evidence="3" id="KW-1003">Cell membrane</keyword>
<evidence type="ECO:0000256" key="9">
    <source>
        <dbReference type="SAM" id="SignalP"/>
    </source>
</evidence>
<evidence type="ECO:0000313" key="11">
    <source>
        <dbReference type="EMBL" id="ROL44725.1"/>
    </source>
</evidence>
<feature type="signal peptide" evidence="9">
    <location>
        <begin position="1"/>
        <end position="24"/>
    </location>
</feature>
<dbReference type="PANTHER" id="PTHR15902:SF1">
    <property type="entry name" value="NEURITIN"/>
    <property type="match status" value="1"/>
</dbReference>
<comment type="caution">
    <text evidence="11">The sequence shown here is derived from an EMBL/GenBank/DDBJ whole genome shotgun (WGS) entry which is preliminary data.</text>
</comment>
<keyword evidence="7" id="KW-0325">Glycoprotein</keyword>
<evidence type="ECO:0000256" key="7">
    <source>
        <dbReference type="ARBA" id="ARBA00023180"/>
    </source>
</evidence>
<comment type="subcellular location">
    <subcellularLocation>
        <location evidence="1">Cell membrane</location>
        <topology evidence="1">Lipid-anchor</topology>
        <topology evidence="1">GPI-anchor</topology>
    </subcellularLocation>
</comment>
<dbReference type="InterPro" id="IPR008011">
    <property type="entry name" value="Complex1_LYR_dom"/>
</dbReference>
<evidence type="ECO:0000313" key="12">
    <source>
        <dbReference type="Proteomes" id="UP000281406"/>
    </source>
</evidence>
<evidence type="ECO:0000256" key="4">
    <source>
        <dbReference type="ARBA" id="ARBA00022622"/>
    </source>
</evidence>
<evidence type="ECO:0000256" key="3">
    <source>
        <dbReference type="ARBA" id="ARBA00022475"/>
    </source>
</evidence>
<keyword evidence="12" id="KW-1185">Reference proteome</keyword>
<evidence type="ECO:0000256" key="5">
    <source>
        <dbReference type="ARBA" id="ARBA00022729"/>
    </source>
</evidence>
<evidence type="ECO:0000256" key="6">
    <source>
        <dbReference type="ARBA" id="ARBA00023136"/>
    </source>
</evidence>
<evidence type="ECO:0000256" key="2">
    <source>
        <dbReference type="ARBA" id="ARBA00008377"/>
    </source>
</evidence>
<dbReference type="Proteomes" id="UP000281406">
    <property type="component" value="Unassembled WGS sequence"/>
</dbReference>
<keyword evidence="8" id="KW-0449">Lipoprotein</keyword>
<protein>
    <submittedName>
        <fullName evidence="11">Neuritin</fullName>
    </submittedName>
</protein>
<keyword evidence="4" id="KW-0336">GPI-anchor</keyword>
<comment type="similarity">
    <text evidence="2">Belongs to the neuritin family.</text>
</comment>
<dbReference type="Pfam" id="PF05347">
    <property type="entry name" value="Complex1_LYR"/>
    <property type="match status" value="1"/>
</dbReference>
<gene>
    <name evidence="11" type="ORF">DPX16_18436</name>
</gene>
<feature type="domain" description="Complex 1 LYR protein" evidence="10">
    <location>
        <begin position="142"/>
        <end position="177"/>
    </location>
</feature>
<dbReference type="Pfam" id="PF15056">
    <property type="entry name" value="NRN1"/>
    <property type="match status" value="1"/>
</dbReference>
<organism evidence="11 12">
    <name type="scientific">Anabarilius grahami</name>
    <name type="common">Kanglang fish</name>
    <name type="synonym">Barilius grahami</name>
    <dbReference type="NCBI Taxonomy" id="495550"/>
    <lineage>
        <taxon>Eukaryota</taxon>
        <taxon>Metazoa</taxon>
        <taxon>Chordata</taxon>
        <taxon>Craniata</taxon>
        <taxon>Vertebrata</taxon>
        <taxon>Euteleostomi</taxon>
        <taxon>Actinopterygii</taxon>
        <taxon>Neopterygii</taxon>
        <taxon>Teleostei</taxon>
        <taxon>Ostariophysi</taxon>
        <taxon>Cypriniformes</taxon>
        <taxon>Xenocyprididae</taxon>
        <taxon>Xenocypridinae</taxon>
        <taxon>Xenocypridinae incertae sedis</taxon>
        <taxon>Anabarilius</taxon>
    </lineage>
</organism>
<dbReference type="GO" id="GO:1990138">
    <property type="term" value="P:neuron projection extension"/>
    <property type="evidence" value="ECO:0007669"/>
    <property type="project" value="TreeGrafter"/>
</dbReference>
<reference evidence="11 12" key="1">
    <citation type="submission" date="2018-10" db="EMBL/GenBank/DDBJ databases">
        <title>Genome assembly for a Yunnan-Guizhou Plateau 3E fish, Anabarilius grahami (Regan), and its evolutionary and genetic applications.</title>
        <authorList>
            <person name="Jiang W."/>
        </authorList>
    </citation>
    <scope>NUCLEOTIDE SEQUENCE [LARGE SCALE GENOMIC DNA]</scope>
    <source>
        <strain evidence="11">AG-KIZ</strain>
        <tissue evidence="11">Muscle</tissue>
    </source>
</reference>
<keyword evidence="5 9" id="KW-0732">Signal</keyword>